<evidence type="ECO:0000256" key="4">
    <source>
        <dbReference type="ARBA" id="ARBA00022827"/>
    </source>
</evidence>
<organism evidence="9 10">
    <name type="scientific">Miniimonas arenae</name>
    <dbReference type="NCBI Taxonomy" id="676201"/>
    <lineage>
        <taxon>Bacteria</taxon>
        <taxon>Bacillati</taxon>
        <taxon>Actinomycetota</taxon>
        <taxon>Actinomycetes</taxon>
        <taxon>Micrococcales</taxon>
        <taxon>Beutenbergiaceae</taxon>
        <taxon>Miniimonas</taxon>
    </lineage>
</organism>
<dbReference type="Gene3D" id="2.40.110.10">
    <property type="entry name" value="Butyryl-CoA Dehydrogenase, subunit A, domain 2"/>
    <property type="match status" value="1"/>
</dbReference>
<dbReference type="Proteomes" id="UP000313849">
    <property type="component" value="Unassembled WGS sequence"/>
</dbReference>
<dbReference type="PANTHER" id="PTHR43884:SF12">
    <property type="entry name" value="ISOVALERYL-COA DEHYDROGENASE, MITOCHONDRIAL-RELATED"/>
    <property type="match status" value="1"/>
</dbReference>
<dbReference type="SUPFAM" id="SSF56645">
    <property type="entry name" value="Acyl-CoA dehydrogenase NM domain-like"/>
    <property type="match status" value="1"/>
</dbReference>
<dbReference type="GO" id="GO:0050660">
    <property type="term" value="F:flavin adenine dinucleotide binding"/>
    <property type="evidence" value="ECO:0007669"/>
    <property type="project" value="InterPro"/>
</dbReference>
<protein>
    <submittedName>
        <fullName evidence="9">Acyl-CoA dehydrogenase</fullName>
    </submittedName>
</protein>
<evidence type="ECO:0000256" key="1">
    <source>
        <dbReference type="ARBA" id="ARBA00001974"/>
    </source>
</evidence>
<evidence type="ECO:0000259" key="6">
    <source>
        <dbReference type="Pfam" id="PF00441"/>
    </source>
</evidence>
<evidence type="ECO:0000259" key="7">
    <source>
        <dbReference type="Pfam" id="PF02770"/>
    </source>
</evidence>
<dbReference type="Pfam" id="PF02771">
    <property type="entry name" value="Acyl-CoA_dh_N"/>
    <property type="match status" value="1"/>
</dbReference>
<reference evidence="9 10" key="1">
    <citation type="submission" date="2019-06" db="EMBL/GenBank/DDBJ databases">
        <title>Draft genome sequence of Miniimonas arenae KCTC 19750T isolated from sea sand.</title>
        <authorList>
            <person name="Park S.-J."/>
        </authorList>
    </citation>
    <scope>NUCLEOTIDE SEQUENCE [LARGE SCALE GENOMIC DNA]</scope>
    <source>
        <strain evidence="9 10">KCTC 19750</strain>
    </source>
</reference>
<dbReference type="Pfam" id="PF00441">
    <property type="entry name" value="Acyl-CoA_dh_1"/>
    <property type="match status" value="1"/>
</dbReference>
<keyword evidence="3 5" id="KW-0285">Flavoprotein</keyword>
<dbReference type="InterPro" id="IPR009100">
    <property type="entry name" value="AcylCoA_DH/oxidase_NM_dom_sf"/>
</dbReference>
<evidence type="ECO:0000256" key="3">
    <source>
        <dbReference type="ARBA" id="ARBA00022630"/>
    </source>
</evidence>
<dbReference type="Gene3D" id="1.20.140.10">
    <property type="entry name" value="Butyryl-CoA Dehydrogenase, subunit A, domain 3"/>
    <property type="match status" value="1"/>
</dbReference>
<comment type="caution">
    <text evidence="9">The sequence shown here is derived from an EMBL/GenBank/DDBJ whole genome shotgun (WGS) entry which is preliminary data.</text>
</comment>
<dbReference type="InterPro" id="IPR037069">
    <property type="entry name" value="AcylCoA_DH/ox_N_sf"/>
</dbReference>
<keyword evidence="4 5" id="KW-0274">FAD</keyword>
<evidence type="ECO:0000313" key="10">
    <source>
        <dbReference type="Proteomes" id="UP000313849"/>
    </source>
</evidence>
<dbReference type="RefSeq" id="WP_139986454.1">
    <property type="nucleotide sequence ID" value="NZ_VENP01000015.1"/>
</dbReference>
<dbReference type="AlphaFoldDB" id="A0A5C5BEE3"/>
<proteinExistence type="inferred from homology"/>
<dbReference type="Gene3D" id="1.10.540.10">
    <property type="entry name" value="Acyl-CoA dehydrogenase/oxidase, N-terminal domain"/>
    <property type="match status" value="1"/>
</dbReference>
<keyword evidence="10" id="KW-1185">Reference proteome</keyword>
<dbReference type="PANTHER" id="PTHR43884">
    <property type="entry name" value="ACYL-COA DEHYDROGENASE"/>
    <property type="match status" value="1"/>
</dbReference>
<sequence length="418" mass="44707">MTAVDVHAFADTSLTEPTLTEPTFTSLPAHAEELRRLVREFAQTRLRPAVRRLDEADAADFDWELVTEAHQLGLTRLVIPRHLGGLGYGELGVAVALEELAAVDAGFALIFGATMLGQAPLLLSGDAGVQARFLPLFAGDDPVLACNAITEERAGCDLLIPEAAEHAIGVTRARREGDHYVVDGAKMFITNGKVAHYGTVFANLEGHPGASGLTCFVIPLDAPGVTRGAVADKMGYRACLGTELQFDGVRVPAENMIGGEGGGVFINIAQMNMARAAVAAIATGVARGALDLAIAWCDERVQGGKRLREHQFTARKLAEMAAKVEASRLMYLRAAHLADTRVPAPVFETATAKLFADRIAIEVAEEGMSLMGARGYVRDWGMEKYLREALGSRIYEGTPEVLALAVTDAIYTEDDGDF</sequence>
<dbReference type="SUPFAM" id="SSF47203">
    <property type="entry name" value="Acyl-CoA dehydrogenase C-terminal domain-like"/>
    <property type="match status" value="1"/>
</dbReference>
<dbReference type="InterPro" id="IPR006091">
    <property type="entry name" value="Acyl-CoA_Oxase/DH_mid-dom"/>
</dbReference>
<keyword evidence="5" id="KW-0560">Oxidoreductase</keyword>
<comment type="cofactor">
    <cofactor evidence="1 5">
        <name>FAD</name>
        <dbReference type="ChEBI" id="CHEBI:57692"/>
    </cofactor>
</comment>
<evidence type="ECO:0000259" key="8">
    <source>
        <dbReference type="Pfam" id="PF02771"/>
    </source>
</evidence>
<feature type="domain" description="Acyl-CoA oxidase/dehydrogenase middle" evidence="7">
    <location>
        <begin position="146"/>
        <end position="249"/>
    </location>
</feature>
<name>A0A5C5BEE3_9MICO</name>
<dbReference type="OrthoDB" id="2769798at2"/>
<evidence type="ECO:0000256" key="2">
    <source>
        <dbReference type="ARBA" id="ARBA00009347"/>
    </source>
</evidence>
<dbReference type="Pfam" id="PF02770">
    <property type="entry name" value="Acyl-CoA_dh_M"/>
    <property type="match status" value="1"/>
</dbReference>
<dbReference type="InterPro" id="IPR013786">
    <property type="entry name" value="AcylCoA_DH/ox_N"/>
</dbReference>
<dbReference type="InterPro" id="IPR009075">
    <property type="entry name" value="AcylCo_DH/oxidase_C"/>
</dbReference>
<dbReference type="InterPro" id="IPR046373">
    <property type="entry name" value="Acyl-CoA_Oxase/DH_mid-dom_sf"/>
</dbReference>
<dbReference type="EMBL" id="VENP01000015">
    <property type="protein sequence ID" value="TNU75807.1"/>
    <property type="molecule type" value="Genomic_DNA"/>
</dbReference>
<dbReference type="GO" id="GO:0003995">
    <property type="term" value="F:acyl-CoA dehydrogenase activity"/>
    <property type="evidence" value="ECO:0007669"/>
    <property type="project" value="TreeGrafter"/>
</dbReference>
<feature type="domain" description="Acyl-CoA dehydrogenase/oxidase N-terminal" evidence="8">
    <location>
        <begin position="30"/>
        <end position="138"/>
    </location>
</feature>
<accession>A0A5C5BEE3</accession>
<evidence type="ECO:0000256" key="5">
    <source>
        <dbReference type="RuleBase" id="RU362125"/>
    </source>
</evidence>
<gene>
    <name evidence="9" type="ORF">FH969_05795</name>
</gene>
<feature type="domain" description="Acyl-CoA dehydrogenase/oxidase C-terminal" evidence="6">
    <location>
        <begin position="263"/>
        <end position="409"/>
    </location>
</feature>
<dbReference type="InterPro" id="IPR036250">
    <property type="entry name" value="AcylCo_DH-like_C"/>
</dbReference>
<comment type="similarity">
    <text evidence="2 5">Belongs to the acyl-CoA dehydrogenase family.</text>
</comment>
<evidence type="ECO:0000313" key="9">
    <source>
        <dbReference type="EMBL" id="TNU75807.1"/>
    </source>
</evidence>